<reference evidence="3" key="1">
    <citation type="submission" date="2021-01" db="EMBL/GenBank/DDBJ databases">
        <title>Whole genome shotgun sequence of Planobispora rosea NBRC 15558.</title>
        <authorList>
            <person name="Komaki H."/>
            <person name="Tamura T."/>
        </authorList>
    </citation>
    <scope>NUCLEOTIDE SEQUENCE</scope>
    <source>
        <strain evidence="3">NBRC 15558</strain>
    </source>
</reference>
<dbReference type="SUPFAM" id="SSF52777">
    <property type="entry name" value="CoA-dependent acyltransferases"/>
    <property type="match status" value="2"/>
</dbReference>
<dbReference type="GO" id="GO:0008610">
    <property type="term" value="P:lipid biosynthetic process"/>
    <property type="evidence" value="ECO:0007669"/>
    <property type="project" value="UniProtKB-ARBA"/>
</dbReference>
<dbReference type="Proteomes" id="UP000655044">
    <property type="component" value="Unassembled WGS sequence"/>
</dbReference>
<name>A0A8J3WDT9_PLARO</name>
<dbReference type="GO" id="GO:0043041">
    <property type="term" value="P:amino acid activation for nonribosomal peptide biosynthetic process"/>
    <property type="evidence" value="ECO:0007669"/>
    <property type="project" value="TreeGrafter"/>
</dbReference>
<dbReference type="Gene3D" id="3.30.559.10">
    <property type="entry name" value="Chloramphenicol acetyltransferase-like domain"/>
    <property type="match status" value="1"/>
</dbReference>
<dbReference type="AlphaFoldDB" id="A0A8J3WDT9"/>
<protein>
    <recommendedName>
        <fullName evidence="2">Condensation domain-containing protein</fullName>
    </recommendedName>
</protein>
<dbReference type="InterPro" id="IPR023213">
    <property type="entry name" value="CAT-like_dom_sf"/>
</dbReference>
<sequence length="502" mass="54334">MTGNSLTGNSLTGNSLTENSPAEGPLTGQDRRQALLRRLAALPPARREALRRAMTGASAVPGLPLSSGQERLWFLNRFDPADSSNHILWCLRLRGPIDPGGLAAAFTAVAGRHEVLRARYRMDGDRPVQVVPPPEPVVLELADGGADPDAAVIALFDRPFDLERHPPIRVALIELGEGHALLCIVLHHIAADGWSLNVLMREVGECYAAHREGRRPALEELPARYADFVAWERGQAERVGPARLAFWTERLAGVPVLDLPADRPRPPRWTGRGGRVELHVPDAEVVRFERVAGQQRSTLFMALLAAFQATLGAAAGQDDFCVGVPVAGRGRTEFAPLIGYFSNTIALRADLSGDPSFRDLLGRVRPATLRALQHAGEPFERILGALRLPRDLSRPPLCQAMFNLTHNLPKDDLLRTAMGDLGVEVYPPPETGRTRAEISVDLYRGPEGLGGSLEYGSDLFSAGTARRVAAAFTALVTRAGTDPDLRLSELSRLSGISGLKGE</sequence>
<evidence type="ECO:0000313" key="3">
    <source>
        <dbReference type="EMBL" id="GIH85503.1"/>
    </source>
</evidence>
<dbReference type="CDD" id="cd19531">
    <property type="entry name" value="LCL_NRPS-like"/>
    <property type="match status" value="1"/>
</dbReference>
<dbReference type="PANTHER" id="PTHR45527">
    <property type="entry name" value="NONRIBOSOMAL PEPTIDE SYNTHETASE"/>
    <property type="match status" value="1"/>
</dbReference>
<dbReference type="GO" id="GO:0005829">
    <property type="term" value="C:cytosol"/>
    <property type="evidence" value="ECO:0007669"/>
    <property type="project" value="TreeGrafter"/>
</dbReference>
<dbReference type="GO" id="GO:0009239">
    <property type="term" value="P:enterobactin biosynthetic process"/>
    <property type="evidence" value="ECO:0007669"/>
    <property type="project" value="TreeGrafter"/>
</dbReference>
<feature type="domain" description="Condensation" evidence="2">
    <location>
        <begin position="63"/>
        <end position="493"/>
    </location>
</feature>
<evidence type="ECO:0000313" key="4">
    <source>
        <dbReference type="Proteomes" id="UP000655044"/>
    </source>
</evidence>
<comment type="caution">
    <text evidence="3">The sequence shown here is derived from an EMBL/GenBank/DDBJ whole genome shotgun (WGS) entry which is preliminary data.</text>
</comment>
<dbReference type="GO" id="GO:0047527">
    <property type="term" value="F:2,3-dihydroxybenzoate-serine ligase activity"/>
    <property type="evidence" value="ECO:0007669"/>
    <property type="project" value="TreeGrafter"/>
</dbReference>
<evidence type="ECO:0000259" key="2">
    <source>
        <dbReference type="Pfam" id="PF00668"/>
    </source>
</evidence>
<feature type="compositionally biased region" description="Polar residues" evidence="1">
    <location>
        <begin position="1"/>
        <end position="20"/>
    </location>
</feature>
<keyword evidence="4" id="KW-1185">Reference proteome</keyword>
<dbReference type="RefSeq" id="WP_176728477.1">
    <property type="nucleotide sequence ID" value="NZ_BMQP01000014.1"/>
</dbReference>
<accession>A0A8J3WDT9</accession>
<gene>
    <name evidence="3" type="ORF">Pro02_39110</name>
</gene>
<organism evidence="3 4">
    <name type="scientific">Planobispora rosea</name>
    <dbReference type="NCBI Taxonomy" id="35762"/>
    <lineage>
        <taxon>Bacteria</taxon>
        <taxon>Bacillati</taxon>
        <taxon>Actinomycetota</taxon>
        <taxon>Actinomycetes</taxon>
        <taxon>Streptosporangiales</taxon>
        <taxon>Streptosporangiaceae</taxon>
        <taxon>Planobispora</taxon>
    </lineage>
</organism>
<dbReference type="Gene3D" id="3.30.559.30">
    <property type="entry name" value="Nonribosomal peptide synthetase, condensation domain"/>
    <property type="match status" value="1"/>
</dbReference>
<dbReference type="InterPro" id="IPR001242">
    <property type="entry name" value="Condensation_dom"/>
</dbReference>
<dbReference type="PANTHER" id="PTHR45527:SF1">
    <property type="entry name" value="FATTY ACID SYNTHASE"/>
    <property type="match status" value="1"/>
</dbReference>
<dbReference type="EMBL" id="BOOI01000035">
    <property type="protein sequence ID" value="GIH85503.1"/>
    <property type="molecule type" value="Genomic_DNA"/>
</dbReference>
<dbReference type="GO" id="GO:0031177">
    <property type="term" value="F:phosphopantetheine binding"/>
    <property type="evidence" value="ECO:0007669"/>
    <property type="project" value="TreeGrafter"/>
</dbReference>
<evidence type="ECO:0000256" key="1">
    <source>
        <dbReference type="SAM" id="MobiDB-lite"/>
    </source>
</evidence>
<proteinExistence type="predicted"/>
<feature type="region of interest" description="Disordered" evidence="1">
    <location>
        <begin position="1"/>
        <end position="28"/>
    </location>
</feature>
<dbReference type="Pfam" id="PF00668">
    <property type="entry name" value="Condensation"/>
    <property type="match status" value="1"/>
</dbReference>
<dbReference type="GO" id="GO:0009366">
    <property type="term" value="C:enterobactin synthetase complex"/>
    <property type="evidence" value="ECO:0007669"/>
    <property type="project" value="TreeGrafter"/>
</dbReference>